<organism evidence="1 2">
    <name type="scientific">Streptomyces mauvecolor</name>
    <dbReference type="NCBI Taxonomy" id="58345"/>
    <lineage>
        <taxon>Bacteria</taxon>
        <taxon>Bacillati</taxon>
        <taxon>Actinomycetota</taxon>
        <taxon>Actinomycetes</taxon>
        <taxon>Kitasatosporales</taxon>
        <taxon>Streptomycetaceae</taxon>
        <taxon>Streptomyces</taxon>
    </lineage>
</organism>
<protein>
    <recommendedName>
        <fullName evidence="3">DUF1963 domain-containing protein</fullName>
    </recommendedName>
</protein>
<dbReference type="Gene3D" id="2.30.320.10">
    <property type="entry name" value="YwqG-like"/>
    <property type="match status" value="1"/>
</dbReference>
<reference evidence="2" key="1">
    <citation type="journal article" date="2019" name="Int. J. Syst. Evol. Microbiol.">
        <title>The Global Catalogue of Microorganisms (GCM) 10K type strain sequencing project: providing services to taxonomists for standard genome sequencing and annotation.</title>
        <authorList>
            <consortium name="The Broad Institute Genomics Platform"/>
            <consortium name="The Broad Institute Genome Sequencing Center for Infectious Disease"/>
            <person name="Wu L."/>
            <person name="Ma J."/>
        </authorList>
    </citation>
    <scope>NUCLEOTIDE SEQUENCE [LARGE SCALE GENOMIC DNA]</scope>
    <source>
        <strain evidence="2">CCM 7224</strain>
    </source>
</reference>
<gene>
    <name evidence="1" type="ORF">ACFPFX_11460</name>
</gene>
<proteinExistence type="predicted"/>
<name>A0ABV9UMI7_9ACTN</name>
<sequence length="296" mass="32772">MSLTVPPPPVDIAEHFPALAPYARTVTLLYPRIGTPGREDSSLGGPLLWPAEETWPSCTAADHYNPARDCAVVGPAPVAMVPVLQLFARDVPALVFPPGTDALQVLWCPLVHSEHDQRSPVPVLRWRSTAEVLPQPLLEQAPLPYEFDDDYVPRPCVVHPTETVEYPNGDLPAELCERVGNWSSELEETAGISYYDAFTTLQSKVGGYPGWTQEPDWPHCTCGVPMEHLLTISASESCGRWLPAEERTRPGSGWEVRGHHEYEDDSHGMDMGDCGGVYVFLCRGCPDWPTTHRYDC</sequence>
<comment type="caution">
    <text evidence="1">The sequence shown here is derived from an EMBL/GenBank/DDBJ whole genome shotgun (WGS) entry which is preliminary data.</text>
</comment>
<dbReference type="RefSeq" id="WP_344380230.1">
    <property type="nucleotide sequence ID" value="NZ_BAAASQ010000038.1"/>
</dbReference>
<dbReference type="Proteomes" id="UP001595834">
    <property type="component" value="Unassembled WGS sequence"/>
</dbReference>
<evidence type="ECO:0000313" key="2">
    <source>
        <dbReference type="Proteomes" id="UP001595834"/>
    </source>
</evidence>
<evidence type="ECO:0008006" key="3">
    <source>
        <dbReference type="Google" id="ProtNLM"/>
    </source>
</evidence>
<dbReference type="EMBL" id="JBHSIZ010000011">
    <property type="protein sequence ID" value="MFC4956911.1"/>
    <property type="molecule type" value="Genomic_DNA"/>
</dbReference>
<accession>A0ABV9UMI7</accession>
<evidence type="ECO:0000313" key="1">
    <source>
        <dbReference type="EMBL" id="MFC4956911.1"/>
    </source>
</evidence>
<keyword evidence="2" id="KW-1185">Reference proteome</keyword>